<dbReference type="EMBL" id="FSRE01000005">
    <property type="protein sequence ID" value="SIO18866.1"/>
    <property type="molecule type" value="Genomic_DNA"/>
</dbReference>
<dbReference type="RefSeq" id="WP_159432283.1">
    <property type="nucleotide sequence ID" value="NZ_FSRE01000005.1"/>
</dbReference>
<evidence type="ECO:0000313" key="2">
    <source>
        <dbReference type="Proteomes" id="UP000198461"/>
    </source>
</evidence>
<protein>
    <submittedName>
        <fullName evidence="1">Uncharacterized protein</fullName>
    </submittedName>
</protein>
<proteinExistence type="predicted"/>
<sequence length="605" mass="60970">VTLDASDNAAELTVDQANSVRTNGTTFAADDALTVTGDGDDLAALNHRDYSTVALGGASVTLDASDDAATLTVDQADSVRTNATKFAADDALTVTGDGDDLAALDHSDYSTVALGGASVTLDASDNAAELTVDQADSVRTNGTKFAADDDLTVTGDGDDLAALDHSLYATVALGGASVTLDASDNAAELTVDQANSVRTNGTTFAADDDLTVTGAGNDLAALDHSLYATDELGGDSVTLDASDNKATLTVDQADSVRTNGTTFAADDDLTVTGAGNDLAALNHSLYATDELGGDSVTLDASDNKATLTVDQANSVRTNETTFAADDALTLDGEGDDLAALNHSLYATDELGGASVTLDASDNKATLSVTQANSVRTNETTFAADDALTVTGQGSALAALEHSDYSTVALGGASVTLDASDNKATLTITQADSLRTNAIKFDSSDTLTLDSAGNYGDISAIGGNTILNLGSTDSNNAVQVILGTSGVTTVNLNGTGNHDVTANAATAETFVVDGTQDGGLFLRGLTTGDKLNLDAQITANSSDDVLNGVAVESAAYVDAAGEWHFANGILTYAADNEQDGQYVAYTIALAGVTSIIADGANGFTVV</sequence>
<name>A0A1N6HGJ8_9GAMM</name>
<evidence type="ECO:0000313" key="1">
    <source>
        <dbReference type="EMBL" id="SIO18866.1"/>
    </source>
</evidence>
<accession>A0A1N6HGJ8</accession>
<dbReference type="AlphaFoldDB" id="A0A1N6HGJ8"/>
<organism evidence="1 2">
    <name type="scientific">Sulfurivirga caldicuralii</name>
    <dbReference type="NCBI Taxonomy" id="364032"/>
    <lineage>
        <taxon>Bacteria</taxon>
        <taxon>Pseudomonadati</taxon>
        <taxon>Pseudomonadota</taxon>
        <taxon>Gammaproteobacteria</taxon>
        <taxon>Thiotrichales</taxon>
        <taxon>Piscirickettsiaceae</taxon>
        <taxon>Sulfurivirga</taxon>
    </lineage>
</organism>
<dbReference type="Proteomes" id="UP000198461">
    <property type="component" value="Unassembled WGS sequence"/>
</dbReference>
<reference evidence="1 2" key="1">
    <citation type="submission" date="2016-11" db="EMBL/GenBank/DDBJ databases">
        <authorList>
            <person name="Jaros S."/>
            <person name="Januszkiewicz K."/>
            <person name="Wedrychowicz H."/>
        </authorList>
    </citation>
    <scope>NUCLEOTIDE SEQUENCE [LARGE SCALE GENOMIC DNA]</scope>
    <source>
        <strain evidence="1 2">DSM 17737</strain>
    </source>
</reference>
<feature type="non-terminal residue" evidence="1">
    <location>
        <position position="1"/>
    </location>
</feature>
<keyword evidence="2" id="KW-1185">Reference proteome</keyword>
<gene>
    <name evidence="1" type="ORF">SAMN05443662_1676</name>
</gene>